<dbReference type="SUPFAM" id="SSF48371">
    <property type="entry name" value="ARM repeat"/>
    <property type="match status" value="1"/>
</dbReference>
<comment type="subcellular location">
    <subcellularLocation>
        <location evidence="1">Nucleus</location>
    </subcellularLocation>
</comment>
<feature type="compositionally biased region" description="Low complexity" evidence="3">
    <location>
        <begin position="14"/>
        <end position="49"/>
    </location>
</feature>
<evidence type="ECO:0000259" key="5">
    <source>
        <dbReference type="Pfam" id="PF22972"/>
    </source>
</evidence>
<dbReference type="GO" id="GO:0072542">
    <property type="term" value="F:protein phosphatase activator activity"/>
    <property type="evidence" value="ECO:0007669"/>
    <property type="project" value="TreeGrafter"/>
</dbReference>
<evidence type="ECO:0000256" key="3">
    <source>
        <dbReference type="SAM" id="MobiDB-lite"/>
    </source>
</evidence>
<gene>
    <name evidence="6" type="ORF">PNOK_0385700</name>
</gene>
<accession>A0A286UNT6</accession>
<dbReference type="GO" id="GO:0030289">
    <property type="term" value="C:protein phosphatase 4 complex"/>
    <property type="evidence" value="ECO:0007669"/>
    <property type="project" value="TreeGrafter"/>
</dbReference>
<feature type="compositionally biased region" description="Acidic residues" evidence="3">
    <location>
        <begin position="957"/>
        <end position="967"/>
    </location>
</feature>
<feature type="domain" description="Serine/threonine-protein phosphatase 4 regulatory subunit 3-like central" evidence="4">
    <location>
        <begin position="246"/>
        <end position="819"/>
    </location>
</feature>
<dbReference type="InterPro" id="IPR016024">
    <property type="entry name" value="ARM-type_fold"/>
</dbReference>
<feature type="compositionally biased region" description="Basic and acidic residues" evidence="3">
    <location>
        <begin position="969"/>
        <end position="979"/>
    </location>
</feature>
<dbReference type="FunCoup" id="A0A286UNT6">
    <property type="interactions" value="590"/>
</dbReference>
<dbReference type="Pfam" id="PF04802">
    <property type="entry name" value="PP4R3"/>
    <property type="match status" value="1"/>
</dbReference>
<comment type="caution">
    <text evidence="6">The sequence shown here is derived from an EMBL/GenBank/DDBJ whole genome shotgun (WGS) entry which is preliminary data.</text>
</comment>
<feature type="region of interest" description="Disordered" evidence="3">
    <location>
        <begin position="1"/>
        <end position="88"/>
    </location>
</feature>
<feature type="region of interest" description="Disordered" evidence="3">
    <location>
        <begin position="883"/>
        <end position="1073"/>
    </location>
</feature>
<dbReference type="InterPro" id="IPR006887">
    <property type="entry name" value="P4R3-like_central_dom"/>
</dbReference>
<dbReference type="InParanoid" id="A0A286UNT6"/>
<dbReference type="GO" id="GO:0006974">
    <property type="term" value="P:DNA damage response"/>
    <property type="evidence" value="ECO:0007669"/>
    <property type="project" value="TreeGrafter"/>
</dbReference>
<dbReference type="Pfam" id="PF22972">
    <property type="entry name" value="EVH1_PP4R3"/>
    <property type="match status" value="1"/>
</dbReference>
<dbReference type="InterPro" id="IPR051137">
    <property type="entry name" value="PP4R3-like"/>
</dbReference>
<name>A0A286UNT6_9AGAM</name>
<dbReference type="Proteomes" id="UP000217199">
    <property type="component" value="Unassembled WGS sequence"/>
</dbReference>
<evidence type="ECO:0000313" key="7">
    <source>
        <dbReference type="Proteomes" id="UP000217199"/>
    </source>
</evidence>
<feature type="compositionally biased region" description="Polar residues" evidence="3">
    <location>
        <begin position="890"/>
        <end position="908"/>
    </location>
</feature>
<dbReference type="EMBL" id="NBII01000003">
    <property type="protein sequence ID" value="PAV21230.1"/>
    <property type="molecule type" value="Genomic_DNA"/>
</dbReference>
<dbReference type="InterPro" id="IPR011993">
    <property type="entry name" value="PH-like_dom_sf"/>
</dbReference>
<reference evidence="6 7" key="1">
    <citation type="journal article" date="2017" name="Mol. Ecol.">
        <title>Comparative and population genomic landscape of Phellinus noxius: A hypervariable fungus causing root rot in trees.</title>
        <authorList>
            <person name="Chung C.L."/>
            <person name="Lee T.J."/>
            <person name="Akiba M."/>
            <person name="Lee H.H."/>
            <person name="Kuo T.H."/>
            <person name="Liu D."/>
            <person name="Ke H.M."/>
            <person name="Yokoi T."/>
            <person name="Roa M.B."/>
            <person name="Lu M.J."/>
            <person name="Chang Y.Y."/>
            <person name="Ann P.J."/>
            <person name="Tsai J.N."/>
            <person name="Chen C.Y."/>
            <person name="Tzean S.S."/>
            <person name="Ota Y."/>
            <person name="Hattori T."/>
            <person name="Sahashi N."/>
            <person name="Liou R.F."/>
            <person name="Kikuchi T."/>
            <person name="Tsai I.J."/>
        </authorList>
    </citation>
    <scope>NUCLEOTIDE SEQUENCE [LARGE SCALE GENOMIC DNA]</scope>
    <source>
        <strain evidence="6 7">FFPRI411160</strain>
    </source>
</reference>
<evidence type="ECO:0000313" key="6">
    <source>
        <dbReference type="EMBL" id="PAV21230.1"/>
    </source>
</evidence>
<feature type="region of interest" description="Disordered" evidence="3">
    <location>
        <begin position="427"/>
        <end position="467"/>
    </location>
</feature>
<dbReference type="OrthoDB" id="27483at2759"/>
<feature type="compositionally biased region" description="Low complexity" evidence="3">
    <location>
        <begin position="1047"/>
        <end position="1064"/>
    </location>
</feature>
<protein>
    <submittedName>
        <fullName evidence="6">Uncharacterized protein</fullName>
    </submittedName>
</protein>
<dbReference type="InterPro" id="IPR055236">
    <property type="entry name" value="EVH1_PP4R3"/>
</dbReference>
<feature type="compositionally biased region" description="Polar residues" evidence="3">
    <location>
        <begin position="50"/>
        <end position="65"/>
    </location>
</feature>
<dbReference type="GO" id="GO:0005654">
    <property type="term" value="C:nucleoplasm"/>
    <property type="evidence" value="ECO:0007669"/>
    <property type="project" value="TreeGrafter"/>
</dbReference>
<feature type="compositionally biased region" description="Basic and acidic residues" evidence="3">
    <location>
        <begin position="67"/>
        <end position="78"/>
    </location>
</feature>
<dbReference type="PANTHER" id="PTHR23318:SF0">
    <property type="entry name" value="SERINE_THREONINE-PROTEIN PHOSPHATASE 4 REGULATORY SUBUNIT 3"/>
    <property type="match status" value="1"/>
</dbReference>
<dbReference type="SUPFAM" id="SSF50729">
    <property type="entry name" value="PH domain-like"/>
    <property type="match status" value="1"/>
</dbReference>
<dbReference type="Gene3D" id="2.30.29.30">
    <property type="entry name" value="Pleckstrin-homology domain (PH domain)/Phosphotyrosine-binding domain (PTB)"/>
    <property type="match status" value="1"/>
</dbReference>
<keyword evidence="7" id="KW-1185">Reference proteome</keyword>
<dbReference type="AlphaFoldDB" id="A0A286UNT6"/>
<feature type="compositionally biased region" description="Polar residues" evidence="3">
    <location>
        <begin position="928"/>
        <end position="940"/>
    </location>
</feature>
<feature type="domain" description="PP4R3 EVH1-like" evidence="5">
    <location>
        <begin position="115"/>
        <end position="212"/>
    </location>
</feature>
<keyword evidence="2" id="KW-0539">Nucleus</keyword>
<sequence length="1073" mass="120235">MSRGVNINTDHLDSNQQPQLLQSSQSNSPSTTPAVPTSSTSSSDQPSPTNEVSVNGDRTTNQLPENDSERSPGPHMEEMTNGAEGEDDFSEMDESVNFMNSEEMVEVGNFDPDLRRVKVYELVGSRWTDRGTAFCQGEFDNDSDEARLIAKSELTHDVLLNCLIRVTDVYQRQQDTLIVWTEPDGTDFALSFQDIEGCSEVWEFIVEVQKHLNNREFSTAIPNTAAQIIQSGHLPMPTPDAGFILEIEKALRTMARVPKTRESICSYILEHKYIYQLRDSFEMAESGENLDALHALCSCMQTILLFSEHQMYDHILSDDLWMGAVGMLEYDPEFPKFKANYREYLQDKTKFLQPIPIMNELVQTKIHNTYKLQYLKDVILGRALDDSTFNVLNSCIIFNQIEIITHVQQDEQFLSNLVSLFIQQPNTREKSPDTMTGVEPDSSVDGAKSPVQPSSSSSSKQTNEQQEERKKQVISLLQQLCVMGKNVQLPARIGLFRVLIERGVLYAVQWALCSSEKHLIIAAGEILSVLLDHSTLNVRHHVVVQAVALGQSISHTNIGGTEQTKFVDVTNGRPPFKETLMQVLCRLMANSQDLALQNQLADALRLICDTPPLEGLADQAGMGSKLLAKPRGDDHITTYFLANAYSICVETLVRPLIIYVPDHRELKDPVFLPSRDRANLYLYLCDLICSFIQQHGARSVSFFTSSGIIGRIASFLYARDKHLCLVALRFFRHCLRIRMLYKVLIKNCVYTPIIKLTLREAKRENLLSSACQEFFEHIRKENLKDIINDVMVNHEAEVRDLAKSSNGAVTFQGLITRHEINSEQPPVTMEKKQPVTTVPRVFGHVIEAEAEEDYLLGDDNEEDQIVPVPRADSALLDIFRKKRQRPAASNADSQANKSMRLSNTSQQRPPSPFQSLWGYNDEEDAGSDSPSDKASSTQGAPQGPHRQIEILPYEPSDPSDPEDDLLEELVSKKADESPKSEAPSIKLREKRRRGEEDEEDVFEKLVPKNRRLSNASEEASQAAAAKARSAASSPKSSEEGSKKLKLKFSMSKLLGGDKSSSPSKTDSKDGGNG</sequence>
<evidence type="ECO:0000256" key="1">
    <source>
        <dbReference type="ARBA" id="ARBA00004123"/>
    </source>
</evidence>
<dbReference type="STRING" id="2282107.A0A286UNT6"/>
<organism evidence="6 7">
    <name type="scientific">Pyrrhoderma noxium</name>
    <dbReference type="NCBI Taxonomy" id="2282107"/>
    <lineage>
        <taxon>Eukaryota</taxon>
        <taxon>Fungi</taxon>
        <taxon>Dikarya</taxon>
        <taxon>Basidiomycota</taxon>
        <taxon>Agaricomycotina</taxon>
        <taxon>Agaricomycetes</taxon>
        <taxon>Hymenochaetales</taxon>
        <taxon>Hymenochaetaceae</taxon>
        <taxon>Pyrrhoderma</taxon>
    </lineage>
</organism>
<feature type="compositionally biased region" description="Low complexity" evidence="3">
    <location>
        <begin position="1013"/>
        <end position="1035"/>
    </location>
</feature>
<dbReference type="PANTHER" id="PTHR23318">
    <property type="entry name" value="ATP SYNTHASE GAMMA-RELATED"/>
    <property type="match status" value="1"/>
</dbReference>
<evidence type="ECO:0000256" key="2">
    <source>
        <dbReference type="ARBA" id="ARBA00023242"/>
    </source>
</evidence>
<proteinExistence type="predicted"/>
<evidence type="ECO:0000259" key="4">
    <source>
        <dbReference type="Pfam" id="PF04802"/>
    </source>
</evidence>